<dbReference type="EMBL" id="PNIQ01000256">
    <property type="protein sequence ID" value="PMP84363.1"/>
    <property type="molecule type" value="Genomic_DNA"/>
</dbReference>
<feature type="domain" description="AMP-dependent ligase C-terminal" evidence="1">
    <location>
        <begin position="18"/>
        <end position="90"/>
    </location>
</feature>
<evidence type="ECO:0000313" key="2">
    <source>
        <dbReference type="EMBL" id="PMP84363.1"/>
    </source>
</evidence>
<reference evidence="2 3" key="1">
    <citation type="submission" date="2018-01" db="EMBL/GenBank/DDBJ databases">
        <title>Metagenomic assembled genomes from two thermal pools in the Uzon Caldera, Kamchatka, Russia.</title>
        <authorList>
            <person name="Wilkins L."/>
            <person name="Ettinger C."/>
        </authorList>
    </citation>
    <scope>NUCLEOTIDE SEQUENCE [LARGE SCALE GENOMIC DNA]</scope>
    <source>
        <strain evidence="2">ZAV-02</strain>
    </source>
</reference>
<gene>
    <name evidence="2" type="ORF">C0184_03840</name>
</gene>
<organism evidence="2 3">
    <name type="scientific">Chloroflexus aggregans</name>
    <dbReference type="NCBI Taxonomy" id="152260"/>
    <lineage>
        <taxon>Bacteria</taxon>
        <taxon>Bacillati</taxon>
        <taxon>Chloroflexota</taxon>
        <taxon>Chloroflexia</taxon>
        <taxon>Chloroflexales</taxon>
        <taxon>Chloroflexineae</taxon>
        <taxon>Chloroflexaceae</taxon>
        <taxon>Chloroflexus</taxon>
    </lineage>
</organism>
<name>A0A2J6XA06_9CHLR</name>
<accession>A0A2J6XA06</accession>
<dbReference type="AlphaFoldDB" id="A0A2J6XA06"/>
<sequence length="105" mass="11832">PRLVGWLGRSGESVKVRGLFVHPRHVAEAIRRVEGVQTYQAVVVREHHRDELICRLVPTPDADHAILRDAAAHALHEALKLHCKVEIVAELPADAKPFVDLRTWD</sequence>
<comment type="caution">
    <text evidence="2">The sequence shown here is derived from an EMBL/GenBank/DDBJ whole genome shotgun (WGS) entry which is preliminary data.</text>
</comment>
<dbReference type="InterPro" id="IPR028154">
    <property type="entry name" value="AMP-dep_Lig_C"/>
</dbReference>
<dbReference type="Pfam" id="PF14535">
    <property type="entry name" value="AMP-binding_C_2"/>
    <property type="match status" value="1"/>
</dbReference>
<protein>
    <submittedName>
        <fullName evidence="2">CoF synthetase</fullName>
    </submittedName>
</protein>
<feature type="non-terminal residue" evidence="2">
    <location>
        <position position="1"/>
    </location>
</feature>
<dbReference type="SUPFAM" id="SSF56801">
    <property type="entry name" value="Acetyl-CoA synthetase-like"/>
    <property type="match status" value="1"/>
</dbReference>
<dbReference type="InterPro" id="IPR045851">
    <property type="entry name" value="AMP-bd_C_sf"/>
</dbReference>
<proteinExistence type="predicted"/>
<dbReference type="Proteomes" id="UP000243376">
    <property type="component" value="Unassembled WGS sequence"/>
</dbReference>
<evidence type="ECO:0000313" key="3">
    <source>
        <dbReference type="Proteomes" id="UP000243376"/>
    </source>
</evidence>
<dbReference type="PANTHER" id="PTHR43845">
    <property type="entry name" value="BLR5969 PROTEIN"/>
    <property type="match status" value="1"/>
</dbReference>
<evidence type="ECO:0000259" key="1">
    <source>
        <dbReference type="Pfam" id="PF14535"/>
    </source>
</evidence>
<dbReference type="Gene3D" id="3.30.300.30">
    <property type="match status" value="1"/>
</dbReference>
<dbReference type="PANTHER" id="PTHR43845:SF1">
    <property type="entry name" value="BLR5969 PROTEIN"/>
    <property type="match status" value="1"/>
</dbReference>